<dbReference type="GO" id="GO:0015074">
    <property type="term" value="P:DNA integration"/>
    <property type="evidence" value="ECO:0007669"/>
    <property type="project" value="InterPro"/>
</dbReference>
<keyword evidence="4" id="KW-1185">Reference proteome</keyword>
<dbReference type="SUPFAM" id="SSF56349">
    <property type="entry name" value="DNA breaking-rejoining enzymes"/>
    <property type="match status" value="1"/>
</dbReference>
<organism evidence="3 4">
    <name type="scientific">Gemmata massiliana</name>
    <dbReference type="NCBI Taxonomy" id="1210884"/>
    <lineage>
        <taxon>Bacteria</taxon>
        <taxon>Pseudomonadati</taxon>
        <taxon>Planctomycetota</taxon>
        <taxon>Planctomycetia</taxon>
        <taxon>Gemmatales</taxon>
        <taxon>Gemmataceae</taxon>
        <taxon>Gemmata</taxon>
    </lineage>
</organism>
<feature type="domain" description="Tyr recombinase" evidence="2">
    <location>
        <begin position="188"/>
        <end position="387"/>
    </location>
</feature>
<reference evidence="3 4" key="1">
    <citation type="submission" date="2019-05" db="EMBL/GenBank/DDBJ databases">
        <authorList>
            <consortium name="Science for Life Laboratories"/>
        </authorList>
    </citation>
    <scope>NUCLEOTIDE SEQUENCE [LARGE SCALE GENOMIC DNA]</scope>
    <source>
        <strain evidence="3">Soil9</strain>
    </source>
</reference>
<dbReference type="EMBL" id="LR593886">
    <property type="protein sequence ID" value="VTR92138.1"/>
    <property type="molecule type" value="Genomic_DNA"/>
</dbReference>
<dbReference type="InterPro" id="IPR013762">
    <property type="entry name" value="Integrase-like_cat_sf"/>
</dbReference>
<evidence type="ECO:0000313" key="4">
    <source>
        <dbReference type="Proteomes" id="UP000464178"/>
    </source>
</evidence>
<evidence type="ECO:0000313" key="3">
    <source>
        <dbReference type="EMBL" id="VTR92138.1"/>
    </source>
</evidence>
<protein>
    <recommendedName>
        <fullName evidence="2">Tyr recombinase domain-containing protein</fullName>
    </recommendedName>
</protein>
<dbReference type="PROSITE" id="PS51898">
    <property type="entry name" value="TYR_RECOMBINASE"/>
    <property type="match status" value="1"/>
</dbReference>
<dbReference type="InterPro" id="IPR011010">
    <property type="entry name" value="DNA_brk_join_enz"/>
</dbReference>
<dbReference type="RefSeq" id="WP_162667046.1">
    <property type="nucleotide sequence ID" value="NZ_LR593886.1"/>
</dbReference>
<dbReference type="Gene3D" id="1.10.443.10">
    <property type="entry name" value="Intergrase catalytic core"/>
    <property type="match status" value="1"/>
</dbReference>
<sequence length="471" mass="52936">MRRNPAPSYCHHKPSNQAFVTVLQDGKLLPRYLGKWGTDQSLTAYREVLTELNLPQRLIEQSVHVARSAIAFPEHPTPPEDPSVITVRVLADRFLAWAPGYYRLPKGGVSREVVNFKHSFRDVLIYLGDRPTASLTKQDLEEVRERMIARGLSRKVINQQLSRVVHAFRWGTEEKRNLVPETVASVLRLLTPLEPYRSGAPEKRAVVGAPREHVERVIAVAPCHIADMLRLQLLNGFRPGEVRGLKKNMIVIREGLWVADFGIEHKMAYRKQLRIVPLGTEAVALLQPWIDRAPTPESYLFRPELVRRSRLKGNQFSNTNYGHSILTYCKQAGVPRFAPNQVRHTVGEEVRRSHGLEHVQAILGHKTRQSSERYAPVVQELAVIVANTRKVSPRRISSLPSSPEIVGEPNPVVIDQLYSHLGCQAAQQISPTSPSEASADFSPTSALPSKRANVLRVSMAPYQPATTLEMI</sequence>
<gene>
    <name evidence="3" type="ORF">SOIL9_55760</name>
</gene>
<dbReference type="GO" id="GO:0006310">
    <property type="term" value="P:DNA recombination"/>
    <property type="evidence" value="ECO:0007669"/>
    <property type="project" value="UniProtKB-KW"/>
</dbReference>
<dbReference type="CDD" id="cd00397">
    <property type="entry name" value="DNA_BRE_C"/>
    <property type="match status" value="1"/>
</dbReference>
<keyword evidence="1" id="KW-0233">DNA recombination</keyword>
<name>A0A6P2CSR0_9BACT</name>
<accession>A0A6P2CSR0</accession>
<dbReference type="PANTHER" id="PTHR30349:SF64">
    <property type="entry name" value="PROPHAGE INTEGRASE INTD-RELATED"/>
    <property type="match status" value="1"/>
</dbReference>
<dbReference type="Proteomes" id="UP000464178">
    <property type="component" value="Chromosome"/>
</dbReference>
<dbReference type="AlphaFoldDB" id="A0A6P2CSR0"/>
<proteinExistence type="predicted"/>
<dbReference type="PANTHER" id="PTHR30349">
    <property type="entry name" value="PHAGE INTEGRASE-RELATED"/>
    <property type="match status" value="1"/>
</dbReference>
<evidence type="ECO:0000259" key="2">
    <source>
        <dbReference type="PROSITE" id="PS51898"/>
    </source>
</evidence>
<dbReference type="KEGG" id="gms:SOIL9_55760"/>
<dbReference type="GO" id="GO:0003677">
    <property type="term" value="F:DNA binding"/>
    <property type="evidence" value="ECO:0007669"/>
    <property type="project" value="InterPro"/>
</dbReference>
<dbReference type="InterPro" id="IPR002104">
    <property type="entry name" value="Integrase_catalytic"/>
</dbReference>
<evidence type="ECO:0000256" key="1">
    <source>
        <dbReference type="ARBA" id="ARBA00023172"/>
    </source>
</evidence>
<dbReference type="Pfam" id="PF00589">
    <property type="entry name" value="Phage_integrase"/>
    <property type="match status" value="1"/>
</dbReference>
<dbReference type="InterPro" id="IPR050090">
    <property type="entry name" value="Tyrosine_recombinase_XerCD"/>
</dbReference>